<evidence type="ECO:0000313" key="2">
    <source>
        <dbReference type="Proteomes" id="UP000623467"/>
    </source>
</evidence>
<gene>
    <name evidence="1" type="ORF">MSAN_00387400</name>
</gene>
<accession>A0A8H7DJV8</accession>
<comment type="caution">
    <text evidence="1">The sequence shown here is derived from an EMBL/GenBank/DDBJ whole genome shotgun (WGS) entry which is preliminary data.</text>
</comment>
<dbReference type="AlphaFoldDB" id="A0A8H7DJV8"/>
<name>A0A8H7DJV8_9AGAR</name>
<protein>
    <submittedName>
        <fullName evidence="1">F-box domain-containing protein</fullName>
    </submittedName>
</protein>
<evidence type="ECO:0000313" key="1">
    <source>
        <dbReference type="EMBL" id="KAF7375013.1"/>
    </source>
</evidence>
<reference evidence="1" key="1">
    <citation type="submission" date="2020-05" db="EMBL/GenBank/DDBJ databases">
        <title>Mycena genomes resolve the evolution of fungal bioluminescence.</title>
        <authorList>
            <person name="Tsai I.J."/>
        </authorList>
    </citation>
    <scope>NUCLEOTIDE SEQUENCE</scope>
    <source>
        <strain evidence="1">160909Yilan</strain>
    </source>
</reference>
<sequence>MYLWGNFFCDHGDLGVLLPQDTSHLHNLKGIKHWVFIRHTVPTYPIFKLIYVANSTFYMDGAFYPFQIIPSALSRYQLSKVRSLRLREDSTLHMPLRVSDWKALLGLVPELRELSIEAAGAPQCTRAVVSALRPPKLFPPSIPTLDRVICPTLKMINMREEMDLPFLSICSLSEERISYGAPEIHFKFHNSSAPRNRAAPVMYGNVSDSGSEIDQGFDALGPGAHVPRVEYIKFEEPREKPLAWPTQPYLWTHYVDLGNLFVL</sequence>
<organism evidence="1 2">
    <name type="scientific">Mycena sanguinolenta</name>
    <dbReference type="NCBI Taxonomy" id="230812"/>
    <lineage>
        <taxon>Eukaryota</taxon>
        <taxon>Fungi</taxon>
        <taxon>Dikarya</taxon>
        <taxon>Basidiomycota</taxon>
        <taxon>Agaricomycotina</taxon>
        <taxon>Agaricomycetes</taxon>
        <taxon>Agaricomycetidae</taxon>
        <taxon>Agaricales</taxon>
        <taxon>Marasmiineae</taxon>
        <taxon>Mycenaceae</taxon>
        <taxon>Mycena</taxon>
    </lineage>
</organism>
<proteinExistence type="predicted"/>
<dbReference type="Proteomes" id="UP000623467">
    <property type="component" value="Unassembled WGS sequence"/>
</dbReference>
<dbReference type="OrthoDB" id="3053652at2759"/>
<dbReference type="EMBL" id="JACAZH010000002">
    <property type="protein sequence ID" value="KAF7375013.1"/>
    <property type="molecule type" value="Genomic_DNA"/>
</dbReference>
<keyword evidence="2" id="KW-1185">Reference proteome</keyword>